<dbReference type="PANTHER" id="PTHR43872:SF1">
    <property type="entry name" value="MONOOXYGENASE, PUTATIVE (AFU_ORTHOLOGUE AFUA_8G02570)-RELATED"/>
    <property type="match status" value="1"/>
</dbReference>
<evidence type="ECO:0000256" key="3">
    <source>
        <dbReference type="ARBA" id="ARBA00022630"/>
    </source>
</evidence>
<keyword evidence="5" id="KW-0521">NADP</keyword>
<dbReference type="Proteomes" id="UP000321261">
    <property type="component" value="Unassembled WGS sequence"/>
</dbReference>
<dbReference type="InterPro" id="IPR036188">
    <property type="entry name" value="FAD/NAD-bd_sf"/>
</dbReference>
<dbReference type="Pfam" id="PF00743">
    <property type="entry name" value="FMO-like"/>
    <property type="match status" value="1"/>
</dbReference>
<dbReference type="PANTHER" id="PTHR43872">
    <property type="entry name" value="MONOOXYGENASE, PUTATIVE (AFU_ORTHOLOGUE AFUA_8G02570)-RELATED"/>
    <property type="match status" value="1"/>
</dbReference>
<evidence type="ECO:0000256" key="2">
    <source>
        <dbReference type="ARBA" id="ARBA00010139"/>
    </source>
</evidence>
<sequence length="505" mass="55862">MMRERLIRSGGTPVEHLDVLVVGAGISGIDAAYRLQTEHPRRTYTILEARDSIGGTWDLFRFPGIRSDSDMFTLGFPFRPWRAAAAIADGESILRYLKETAEECGIDRRIRFGRRVTAVSWSSPDQRWTVEVQVADGTTEHYTCDFLFLGTGYYRYDRGYLPEFPGIDAYRGTVVHPQHWPEDLDCAGKQVVVIGSGATAVTLVPALAERGAQVTMLQRSPSYVIALPGTDRLVDRLPRWAHRLIRWKNVLVTSAFYQVARRAPAVAKRLLRAGLERQIPDRCVIDRDFTPRYQPWDQRLCVVPDGDLFRAMRAGRAEVVTDTIATFTEGGIRLTSGRELPADVVVTATGLQLQVGGGMRITVDGTEVDPGRTVVYRGCLLSGVPNLAICIGYVNASWTLRADLTARYVCRLLAHMDAHGYRSATPEFDGGVSARPLLALTSGYVERAAGVLPKQGEAAPWVLRQSYPIDMLSTRFGDVTRDMVFTARPLRHSPVAVDAAAPEPG</sequence>
<dbReference type="SUPFAM" id="SSF51905">
    <property type="entry name" value="FAD/NAD(P)-binding domain"/>
    <property type="match status" value="2"/>
</dbReference>
<keyword evidence="6" id="KW-0560">Oxidoreductase</keyword>
<dbReference type="EMBL" id="VIWU01000001">
    <property type="protein sequence ID" value="TWF79207.1"/>
    <property type="molecule type" value="Genomic_DNA"/>
</dbReference>
<dbReference type="GO" id="GO:0004499">
    <property type="term" value="F:N,N-dimethylaniline monooxygenase activity"/>
    <property type="evidence" value="ECO:0007669"/>
    <property type="project" value="InterPro"/>
</dbReference>
<dbReference type="InterPro" id="IPR051820">
    <property type="entry name" value="FAD-binding_MO"/>
</dbReference>
<accession>A0A561SWH0</accession>
<dbReference type="Pfam" id="PF13450">
    <property type="entry name" value="NAD_binding_8"/>
    <property type="match status" value="1"/>
</dbReference>
<dbReference type="PRINTS" id="PR00411">
    <property type="entry name" value="PNDRDTASEI"/>
</dbReference>
<dbReference type="InterPro" id="IPR020946">
    <property type="entry name" value="Flavin_mOase-like"/>
</dbReference>
<keyword evidence="7" id="KW-0503">Monooxygenase</keyword>
<dbReference type="GO" id="GO:0050660">
    <property type="term" value="F:flavin adenine dinucleotide binding"/>
    <property type="evidence" value="ECO:0007669"/>
    <property type="project" value="InterPro"/>
</dbReference>
<evidence type="ECO:0000256" key="6">
    <source>
        <dbReference type="ARBA" id="ARBA00023002"/>
    </source>
</evidence>
<keyword evidence="4" id="KW-0274">FAD</keyword>
<evidence type="ECO:0000313" key="8">
    <source>
        <dbReference type="EMBL" id="TWF79207.1"/>
    </source>
</evidence>
<keyword evidence="3" id="KW-0285">Flavoprotein</keyword>
<comment type="similarity">
    <text evidence="2">Belongs to the FAD-binding monooxygenase family.</text>
</comment>
<keyword evidence="9" id="KW-1185">Reference proteome</keyword>
<reference evidence="8 9" key="1">
    <citation type="submission" date="2019-06" db="EMBL/GenBank/DDBJ databases">
        <title>Sequencing the genomes of 1000 actinobacteria strains.</title>
        <authorList>
            <person name="Klenk H.-P."/>
        </authorList>
    </citation>
    <scope>NUCLEOTIDE SEQUENCE [LARGE SCALE GENOMIC DNA]</scope>
    <source>
        <strain evidence="8 9">DSM 45671</strain>
    </source>
</reference>
<evidence type="ECO:0000313" key="9">
    <source>
        <dbReference type="Proteomes" id="UP000321261"/>
    </source>
</evidence>
<gene>
    <name evidence="8" type="ORF">FHX44_115135</name>
</gene>
<organism evidence="8 9">
    <name type="scientific">Pseudonocardia hierapolitana</name>
    <dbReference type="NCBI Taxonomy" id="1128676"/>
    <lineage>
        <taxon>Bacteria</taxon>
        <taxon>Bacillati</taxon>
        <taxon>Actinomycetota</taxon>
        <taxon>Actinomycetes</taxon>
        <taxon>Pseudonocardiales</taxon>
        <taxon>Pseudonocardiaceae</taxon>
        <taxon>Pseudonocardia</taxon>
    </lineage>
</organism>
<dbReference type="GO" id="GO:0050661">
    <property type="term" value="F:NADP binding"/>
    <property type="evidence" value="ECO:0007669"/>
    <property type="project" value="InterPro"/>
</dbReference>
<evidence type="ECO:0000256" key="1">
    <source>
        <dbReference type="ARBA" id="ARBA00001974"/>
    </source>
</evidence>
<evidence type="ECO:0000256" key="4">
    <source>
        <dbReference type="ARBA" id="ARBA00022827"/>
    </source>
</evidence>
<proteinExistence type="inferred from homology"/>
<protein>
    <submittedName>
        <fullName evidence="8">Cation diffusion facilitator CzcD-associated flavoprotein CzcO</fullName>
    </submittedName>
</protein>
<evidence type="ECO:0000256" key="7">
    <source>
        <dbReference type="ARBA" id="ARBA00023033"/>
    </source>
</evidence>
<dbReference type="Gene3D" id="3.50.50.60">
    <property type="entry name" value="FAD/NAD(P)-binding domain"/>
    <property type="match status" value="2"/>
</dbReference>
<comment type="caution">
    <text evidence="8">The sequence shown here is derived from an EMBL/GenBank/DDBJ whole genome shotgun (WGS) entry which is preliminary data.</text>
</comment>
<comment type="cofactor">
    <cofactor evidence="1">
        <name>FAD</name>
        <dbReference type="ChEBI" id="CHEBI:57692"/>
    </cofactor>
</comment>
<name>A0A561SWH0_9PSEU</name>
<dbReference type="AlphaFoldDB" id="A0A561SWH0"/>
<evidence type="ECO:0000256" key="5">
    <source>
        <dbReference type="ARBA" id="ARBA00022857"/>
    </source>
</evidence>
<dbReference type="FunFam" id="3.50.50.60:FF:000228">
    <property type="entry name" value="FAD-containing monooxygenase EthA"/>
    <property type="match status" value="1"/>
</dbReference>